<organism evidence="9 10">
    <name type="scientific">Stylonychia lemnae</name>
    <name type="common">Ciliate</name>
    <dbReference type="NCBI Taxonomy" id="5949"/>
    <lineage>
        <taxon>Eukaryota</taxon>
        <taxon>Sar</taxon>
        <taxon>Alveolata</taxon>
        <taxon>Ciliophora</taxon>
        <taxon>Intramacronucleata</taxon>
        <taxon>Spirotrichea</taxon>
        <taxon>Stichotrichia</taxon>
        <taxon>Sporadotrichida</taxon>
        <taxon>Oxytrichidae</taxon>
        <taxon>Stylonychinae</taxon>
        <taxon>Stylonychia</taxon>
    </lineage>
</organism>
<feature type="region of interest" description="Disordered" evidence="7">
    <location>
        <begin position="15"/>
        <end position="89"/>
    </location>
</feature>
<dbReference type="Pfam" id="PF13864">
    <property type="entry name" value="Enkurin"/>
    <property type="match status" value="1"/>
</dbReference>
<evidence type="ECO:0000313" key="10">
    <source>
        <dbReference type="Proteomes" id="UP000039865"/>
    </source>
</evidence>
<dbReference type="PROSITE" id="PS51665">
    <property type="entry name" value="ENKURIN"/>
    <property type="match status" value="1"/>
</dbReference>
<dbReference type="GO" id="GO:0005516">
    <property type="term" value="F:calmodulin binding"/>
    <property type="evidence" value="ECO:0007669"/>
    <property type="project" value="TreeGrafter"/>
</dbReference>
<keyword evidence="6" id="KW-0175">Coiled coil</keyword>
<dbReference type="InterPro" id="IPR052102">
    <property type="entry name" value="Enkurin_domain-protein"/>
</dbReference>
<dbReference type="AlphaFoldDB" id="A0A078AMN6"/>
<evidence type="ECO:0000256" key="5">
    <source>
        <dbReference type="ARBA" id="ARBA00023273"/>
    </source>
</evidence>
<evidence type="ECO:0000256" key="6">
    <source>
        <dbReference type="SAM" id="Coils"/>
    </source>
</evidence>
<accession>A0A078AMN6</accession>
<dbReference type="InParanoid" id="A0A078AMN6"/>
<evidence type="ECO:0000256" key="2">
    <source>
        <dbReference type="ARBA" id="ARBA00004245"/>
    </source>
</evidence>
<feature type="coiled-coil region" evidence="6">
    <location>
        <begin position="231"/>
        <end position="258"/>
    </location>
</feature>
<evidence type="ECO:0000259" key="8">
    <source>
        <dbReference type="PROSITE" id="PS51665"/>
    </source>
</evidence>
<comment type="subcellular location">
    <subcellularLocation>
        <location evidence="1">Cell projection</location>
        <location evidence="1">Cilium</location>
    </subcellularLocation>
    <subcellularLocation>
        <location evidence="2">Cytoplasm</location>
        <location evidence="2">Cytoskeleton</location>
    </subcellularLocation>
</comment>
<dbReference type="InterPro" id="IPR027012">
    <property type="entry name" value="Enkurin_dom"/>
</dbReference>
<dbReference type="Proteomes" id="UP000039865">
    <property type="component" value="Unassembled WGS sequence"/>
</dbReference>
<keyword evidence="3" id="KW-0963">Cytoplasm</keyword>
<reference evidence="9 10" key="1">
    <citation type="submission" date="2014-06" db="EMBL/GenBank/DDBJ databases">
        <authorList>
            <person name="Swart Estienne"/>
        </authorList>
    </citation>
    <scope>NUCLEOTIDE SEQUENCE [LARGE SCALE GENOMIC DNA]</scope>
    <source>
        <strain evidence="9 10">130c</strain>
    </source>
</reference>
<name>A0A078AMN6_STYLE</name>
<evidence type="ECO:0000256" key="1">
    <source>
        <dbReference type="ARBA" id="ARBA00004138"/>
    </source>
</evidence>
<protein>
    <recommendedName>
        <fullName evidence="8">Enkurin domain-containing protein</fullName>
    </recommendedName>
</protein>
<sequence length="269" mass="30625">MEYDESIYNLIPKERYEPPKQKMYKSNHPPTVPPTGTTFGLKTTSRPGVGNLNGEYQPQGSNHTHKAPGATFGQPNGALKPDTTSFRKKGTGQMVLTDPTKFQREGDKKASVPKKDEKPIMGLVSDKNFIVANAVENILAAPKLPTNTSADFLKKKNYGKVPQFLQKIKREIEDEYQLVREMQLEEENERDRQKFLLDDQERGELIAALKKKWEVVHKEYQTLTHKGKLDTLGIKNKKENCEKELAQLEKDIAKLSKNFIFVDTMQAAY</sequence>
<evidence type="ECO:0000313" key="9">
    <source>
        <dbReference type="EMBL" id="CDW83419.1"/>
    </source>
</evidence>
<keyword evidence="5" id="KW-0966">Cell projection</keyword>
<proteinExistence type="predicted"/>
<keyword evidence="10" id="KW-1185">Reference proteome</keyword>
<gene>
    <name evidence="9" type="primary">Contig2827.g119</name>
    <name evidence="9" type="ORF">STYLEM_12465</name>
</gene>
<dbReference type="GO" id="GO:0005856">
    <property type="term" value="C:cytoskeleton"/>
    <property type="evidence" value="ECO:0007669"/>
    <property type="project" value="UniProtKB-SubCell"/>
</dbReference>
<dbReference type="OrthoDB" id="2123594at2759"/>
<dbReference type="OMA" id="HRVIYIA"/>
<feature type="domain" description="Enkurin" evidence="8">
    <location>
        <begin position="168"/>
        <end position="263"/>
    </location>
</feature>
<keyword evidence="4" id="KW-0206">Cytoskeleton</keyword>
<evidence type="ECO:0000256" key="4">
    <source>
        <dbReference type="ARBA" id="ARBA00023212"/>
    </source>
</evidence>
<evidence type="ECO:0000256" key="7">
    <source>
        <dbReference type="SAM" id="MobiDB-lite"/>
    </source>
</evidence>
<dbReference type="GO" id="GO:0005929">
    <property type="term" value="C:cilium"/>
    <property type="evidence" value="ECO:0007669"/>
    <property type="project" value="UniProtKB-SubCell"/>
</dbReference>
<dbReference type="PANTHER" id="PTHR21490:SF0">
    <property type="entry name" value="ENKURIN"/>
    <property type="match status" value="1"/>
</dbReference>
<dbReference type="PANTHER" id="PTHR21490">
    <property type="entry name" value="ENKURIN-RELATED"/>
    <property type="match status" value="1"/>
</dbReference>
<evidence type="ECO:0000256" key="3">
    <source>
        <dbReference type="ARBA" id="ARBA00022490"/>
    </source>
</evidence>
<dbReference type="EMBL" id="CCKQ01011838">
    <property type="protein sequence ID" value="CDW83419.1"/>
    <property type="molecule type" value="Genomic_DNA"/>
</dbReference>
<dbReference type="FunCoup" id="A0A078AMN6">
    <property type="interactions" value="7"/>
</dbReference>